<dbReference type="EMBL" id="ML738607">
    <property type="protein sequence ID" value="KAE8164553.1"/>
    <property type="molecule type" value="Genomic_DNA"/>
</dbReference>
<evidence type="ECO:0000313" key="1">
    <source>
        <dbReference type="EMBL" id="KAE8164553.1"/>
    </source>
</evidence>
<protein>
    <submittedName>
        <fullName evidence="1">Uncharacterized protein</fullName>
    </submittedName>
</protein>
<organism evidence="1 2">
    <name type="scientific">Aspergillus tamarii</name>
    <dbReference type="NCBI Taxonomy" id="41984"/>
    <lineage>
        <taxon>Eukaryota</taxon>
        <taxon>Fungi</taxon>
        <taxon>Dikarya</taxon>
        <taxon>Ascomycota</taxon>
        <taxon>Pezizomycotina</taxon>
        <taxon>Eurotiomycetes</taxon>
        <taxon>Eurotiomycetidae</taxon>
        <taxon>Eurotiales</taxon>
        <taxon>Aspergillaceae</taxon>
        <taxon>Aspergillus</taxon>
        <taxon>Aspergillus subgen. Circumdati</taxon>
    </lineage>
</organism>
<accession>A0A5N6V1E4</accession>
<dbReference type="AlphaFoldDB" id="A0A5N6V1E4"/>
<reference evidence="1 2" key="1">
    <citation type="submission" date="2019-04" db="EMBL/GenBank/DDBJ databases">
        <title>Friends and foes A comparative genomics study of 23 Aspergillus species from section Flavi.</title>
        <authorList>
            <consortium name="DOE Joint Genome Institute"/>
            <person name="Kjaerbolling I."/>
            <person name="Vesth T."/>
            <person name="Frisvad J.C."/>
            <person name="Nybo J.L."/>
            <person name="Theobald S."/>
            <person name="Kildgaard S."/>
            <person name="Isbrandt T."/>
            <person name="Kuo A."/>
            <person name="Sato A."/>
            <person name="Lyhne E.K."/>
            <person name="Kogle M.E."/>
            <person name="Wiebenga A."/>
            <person name="Kun R.S."/>
            <person name="Lubbers R.J."/>
            <person name="Makela M.R."/>
            <person name="Barry K."/>
            <person name="Chovatia M."/>
            <person name="Clum A."/>
            <person name="Daum C."/>
            <person name="Haridas S."/>
            <person name="He G."/>
            <person name="LaButti K."/>
            <person name="Lipzen A."/>
            <person name="Mondo S."/>
            <person name="Riley R."/>
            <person name="Salamov A."/>
            <person name="Simmons B.A."/>
            <person name="Magnuson J.K."/>
            <person name="Henrissat B."/>
            <person name="Mortensen U.H."/>
            <person name="Larsen T.O."/>
            <person name="Devries R.P."/>
            <person name="Grigoriev I.V."/>
            <person name="Machida M."/>
            <person name="Baker S.E."/>
            <person name="Andersen M.R."/>
        </authorList>
    </citation>
    <scope>NUCLEOTIDE SEQUENCE [LARGE SCALE GENOMIC DNA]</scope>
    <source>
        <strain evidence="1 2">CBS 117626</strain>
    </source>
</reference>
<name>A0A5N6V1E4_ASPTM</name>
<dbReference type="OrthoDB" id="5422863at2759"/>
<keyword evidence="2" id="KW-1185">Reference proteome</keyword>
<dbReference type="Proteomes" id="UP000326950">
    <property type="component" value="Unassembled WGS sequence"/>
</dbReference>
<gene>
    <name evidence="1" type="ORF">BDV40DRAFT_260361</name>
</gene>
<sequence length="151" mass="17354">MGPGTIPSKVRFQVLLPPPLGCIHGHLRPEFHEQLEPFYERRILDSLNAIIGGILAHDLAIEWGLPFEVIDLEYGRGRFPNDFSFKPHFRLSNREYWIGFSITVRVSQNMVTLASICATVSLGASASLNLRIWDCWWSSRMISWRQSDRAR</sequence>
<proteinExistence type="predicted"/>
<evidence type="ECO:0000313" key="2">
    <source>
        <dbReference type="Proteomes" id="UP000326950"/>
    </source>
</evidence>